<comment type="caution">
    <text evidence="1">The sequence shown here is derived from an EMBL/GenBank/DDBJ whole genome shotgun (WGS) entry which is preliminary data.</text>
</comment>
<dbReference type="RefSeq" id="WP_309851278.1">
    <property type="nucleotide sequence ID" value="NZ_BAAAIU010000003.1"/>
</dbReference>
<dbReference type="AlphaFoldDB" id="A0AAE4C6P3"/>
<protein>
    <submittedName>
        <fullName evidence="1">Thiol-disulfide isomerase/thioredoxin</fullName>
    </submittedName>
</protein>
<sequence>MTELSPVPAGHGDPLRAAAVVLVTSRECSACRAAKPLVADVAAEFGVEAREARIEDHPELGPRMGAEIPVLVIDGVPRDFWVIDPARFRRLMAERAA</sequence>
<evidence type="ECO:0000313" key="1">
    <source>
        <dbReference type="EMBL" id="MDR6892372.1"/>
    </source>
</evidence>
<reference evidence="1" key="1">
    <citation type="submission" date="2023-07" db="EMBL/GenBank/DDBJ databases">
        <title>Sequencing the genomes of 1000 actinobacteria strains.</title>
        <authorList>
            <person name="Klenk H.-P."/>
        </authorList>
    </citation>
    <scope>NUCLEOTIDE SEQUENCE</scope>
    <source>
        <strain evidence="1">DSM 13988</strain>
    </source>
</reference>
<dbReference type="InterPro" id="IPR008554">
    <property type="entry name" value="Glutaredoxin-like"/>
</dbReference>
<gene>
    <name evidence="1" type="ORF">J2S35_001312</name>
</gene>
<proteinExistence type="predicted"/>
<dbReference type="EMBL" id="JAVDUI010000001">
    <property type="protein sequence ID" value="MDR6892372.1"/>
    <property type="molecule type" value="Genomic_DNA"/>
</dbReference>
<dbReference type="GO" id="GO:0016853">
    <property type="term" value="F:isomerase activity"/>
    <property type="evidence" value="ECO:0007669"/>
    <property type="project" value="UniProtKB-KW"/>
</dbReference>
<dbReference type="InterPro" id="IPR036249">
    <property type="entry name" value="Thioredoxin-like_sf"/>
</dbReference>
<dbReference type="Proteomes" id="UP001247307">
    <property type="component" value="Unassembled WGS sequence"/>
</dbReference>
<dbReference type="Gene3D" id="3.40.30.10">
    <property type="entry name" value="Glutaredoxin"/>
    <property type="match status" value="1"/>
</dbReference>
<dbReference type="SUPFAM" id="SSF52833">
    <property type="entry name" value="Thioredoxin-like"/>
    <property type="match status" value="1"/>
</dbReference>
<name>A0AAE4C6P3_9MICC</name>
<keyword evidence="2" id="KW-1185">Reference proteome</keyword>
<accession>A0AAE4C6P3</accession>
<dbReference type="Pfam" id="PF05768">
    <property type="entry name" value="Glrx-like"/>
    <property type="match status" value="1"/>
</dbReference>
<keyword evidence="1" id="KW-0413">Isomerase</keyword>
<organism evidence="1 2">
    <name type="scientific">Falsarthrobacter nasiphocae</name>
    <dbReference type="NCBI Taxonomy" id="189863"/>
    <lineage>
        <taxon>Bacteria</taxon>
        <taxon>Bacillati</taxon>
        <taxon>Actinomycetota</taxon>
        <taxon>Actinomycetes</taxon>
        <taxon>Micrococcales</taxon>
        <taxon>Micrococcaceae</taxon>
        <taxon>Falsarthrobacter</taxon>
    </lineage>
</organism>
<evidence type="ECO:0000313" key="2">
    <source>
        <dbReference type="Proteomes" id="UP001247307"/>
    </source>
</evidence>